<dbReference type="RefSeq" id="WP_075045520.1">
    <property type="nucleotide sequence ID" value="NZ_CP018743.1"/>
</dbReference>
<dbReference type="EMBL" id="CP018743">
    <property type="protein sequence ID" value="APO82906.1"/>
    <property type="molecule type" value="Genomic_DNA"/>
</dbReference>
<dbReference type="Proteomes" id="UP000185146">
    <property type="component" value="Chromosome"/>
</dbReference>
<dbReference type="InterPro" id="IPR015946">
    <property type="entry name" value="KH_dom-like_a/b"/>
</dbReference>
<evidence type="ECO:0000313" key="1">
    <source>
        <dbReference type="EMBL" id="APO82906.1"/>
    </source>
</evidence>
<reference evidence="1 2" key="1">
    <citation type="submission" date="2016-12" db="EMBL/GenBank/DDBJ databases">
        <title>Draft Genome Sequence of Mercury Resistant Pseudomonas DRA525.</title>
        <authorList>
            <person name="Drace K.M."/>
        </authorList>
    </citation>
    <scope>NUCLEOTIDE SEQUENCE [LARGE SCALE GENOMIC DNA]</scope>
    <source>
        <strain evidence="1 2">DRA525</strain>
    </source>
</reference>
<dbReference type="PANTHER" id="PTHR39624">
    <property type="entry name" value="PROTEIN INVOLVED IN RIMO-MEDIATED BETA-METHYLTHIOLATION OF RIBOSOMAL PROTEIN S12 YCAO"/>
    <property type="match status" value="1"/>
</dbReference>
<evidence type="ECO:0000313" key="2">
    <source>
        <dbReference type="Proteomes" id="UP000185146"/>
    </source>
</evidence>
<proteinExistence type="predicted"/>
<dbReference type="InterPro" id="IPR003718">
    <property type="entry name" value="OsmC/Ohr_fam"/>
</dbReference>
<protein>
    <submittedName>
        <fullName evidence="1">Peroxiredoxin</fullName>
    </submittedName>
</protein>
<dbReference type="AlphaFoldDB" id="A0A1L5PS89"/>
<sequence>MSERAIRASFAGVAYQVNVTDGLHQWASDVDAAAGGGDVGPSPHGLLLSSLGACTSITVAMYAQRKEMPLQAIDVDIRIEQEQLGREPRIQIARDIRLSGPLSEEQRTRLLGVANACPIHKVLSGEIIIASKLVG</sequence>
<name>A0A1L5PS89_PSEPU</name>
<dbReference type="SUPFAM" id="SSF82784">
    <property type="entry name" value="OsmC-like"/>
    <property type="match status" value="1"/>
</dbReference>
<dbReference type="Gene3D" id="3.30.300.20">
    <property type="match status" value="1"/>
</dbReference>
<organism evidence="1 2">
    <name type="scientific">Pseudomonas putida</name>
    <name type="common">Arthrobacter siderocapsulatus</name>
    <dbReference type="NCBI Taxonomy" id="303"/>
    <lineage>
        <taxon>Bacteria</taxon>
        <taxon>Pseudomonadati</taxon>
        <taxon>Pseudomonadota</taxon>
        <taxon>Gammaproteobacteria</taxon>
        <taxon>Pseudomonadales</taxon>
        <taxon>Pseudomonadaceae</taxon>
        <taxon>Pseudomonas</taxon>
    </lineage>
</organism>
<dbReference type="InterPro" id="IPR036102">
    <property type="entry name" value="OsmC/Ohrsf"/>
</dbReference>
<accession>A0A1L5PS89</accession>
<dbReference type="PANTHER" id="PTHR39624:SF2">
    <property type="entry name" value="OSMC-LIKE PROTEIN"/>
    <property type="match status" value="1"/>
</dbReference>
<dbReference type="Pfam" id="PF02566">
    <property type="entry name" value="OsmC"/>
    <property type="match status" value="1"/>
</dbReference>
<gene>
    <name evidence="1" type="ORF">BL240_16165</name>
</gene>